<gene>
    <name evidence="30" type="ORF">NCGR_LOCUS41451</name>
</gene>
<proteinExistence type="inferred from homology"/>
<dbReference type="InterPro" id="IPR001611">
    <property type="entry name" value="Leu-rich_rpt"/>
</dbReference>
<dbReference type="GO" id="GO:0005789">
    <property type="term" value="C:endoplasmic reticulum membrane"/>
    <property type="evidence" value="ECO:0007669"/>
    <property type="project" value="UniProtKB-SubCell"/>
</dbReference>
<keyword evidence="9" id="KW-0433">Leucine-rich repeat</keyword>
<evidence type="ECO:0000256" key="28">
    <source>
        <dbReference type="SAM" id="SignalP"/>
    </source>
</evidence>
<dbReference type="FunFam" id="3.30.200.20:FF:000432">
    <property type="entry name" value="LRR receptor-like serine/threonine-protein kinase EFR"/>
    <property type="match status" value="1"/>
</dbReference>
<keyword evidence="13" id="KW-0677">Repeat</keyword>
<evidence type="ECO:0000256" key="9">
    <source>
        <dbReference type="ARBA" id="ARBA00022614"/>
    </source>
</evidence>
<evidence type="ECO:0000256" key="21">
    <source>
        <dbReference type="ARBA" id="ARBA00047899"/>
    </source>
</evidence>
<comment type="similarity">
    <text evidence="4">Belongs to the protein kinase superfamily. Ser/Thr protein kinase family.</text>
</comment>
<dbReference type="PROSITE" id="PS00108">
    <property type="entry name" value="PROTEIN_KINASE_ST"/>
    <property type="match status" value="1"/>
</dbReference>
<dbReference type="InterPro" id="IPR001245">
    <property type="entry name" value="Ser-Thr/Tyr_kinase_cat_dom"/>
</dbReference>
<evidence type="ECO:0000256" key="18">
    <source>
        <dbReference type="ARBA" id="ARBA00023136"/>
    </source>
</evidence>
<evidence type="ECO:0000256" key="24">
    <source>
        <dbReference type="ARBA" id="ARBA00056628"/>
    </source>
</evidence>
<evidence type="ECO:0000259" key="29">
    <source>
        <dbReference type="PROSITE" id="PS50011"/>
    </source>
</evidence>
<dbReference type="SMART" id="SM00220">
    <property type="entry name" value="S_TKc"/>
    <property type="match status" value="1"/>
</dbReference>
<dbReference type="FunFam" id="3.80.10.10:FF:000288">
    <property type="entry name" value="LRR receptor-like serine/threonine-protein kinase EFR"/>
    <property type="match status" value="1"/>
</dbReference>
<dbReference type="Gene3D" id="3.30.200.20">
    <property type="entry name" value="Phosphorylase Kinase, domain 1"/>
    <property type="match status" value="1"/>
</dbReference>
<keyword evidence="14 26" id="KW-0547">Nucleotide-binding</keyword>
<evidence type="ECO:0000256" key="7">
    <source>
        <dbReference type="ARBA" id="ARBA00022527"/>
    </source>
</evidence>
<dbReference type="SUPFAM" id="SSF56112">
    <property type="entry name" value="Protein kinase-like (PK-like)"/>
    <property type="match status" value="1"/>
</dbReference>
<evidence type="ECO:0000313" key="31">
    <source>
        <dbReference type="Proteomes" id="UP000604825"/>
    </source>
</evidence>
<evidence type="ECO:0000256" key="13">
    <source>
        <dbReference type="ARBA" id="ARBA00022737"/>
    </source>
</evidence>
<dbReference type="InterPro" id="IPR051809">
    <property type="entry name" value="Plant_receptor-like_S/T_kinase"/>
</dbReference>
<comment type="function">
    <text evidence="24">The processed protein kinase Xa21 chain released by protein cleavage after X.oryzae pv. oryzae protein Ax21 detection translocates into the nucleus where it can bind and regulate WRKY62, a transcription factor. Confers resistance to the bacterial pathogen X.oryzae pv. oryzae (Xoo).</text>
</comment>
<dbReference type="Pfam" id="PF07714">
    <property type="entry name" value="PK_Tyr_Ser-Thr"/>
    <property type="match status" value="1"/>
</dbReference>
<evidence type="ECO:0000256" key="17">
    <source>
        <dbReference type="ARBA" id="ARBA00022989"/>
    </source>
</evidence>
<dbReference type="Proteomes" id="UP000604825">
    <property type="component" value="Unassembled WGS sequence"/>
</dbReference>
<dbReference type="PROSITE" id="PS00107">
    <property type="entry name" value="PROTEIN_KINASE_ATP"/>
    <property type="match status" value="1"/>
</dbReference>
<keyword evidence="6" id="KW-1003">Cell membrane</keyword>
<dbReference type="PANTHER" id="PTHR27008:SF537">
    <property type="entry name" value="OS11G0173432 PROTEIN"/>
    <property type="match status" value="1"/>
</dbReference>
<comment type="catalytic activity">
    <reaction evidence="21">
        <text>L-threonyl-[protein] + ATP = O-phospho-L-threonyl-[protein] + ADP + H(+)</text>
        <dbReference type="Rhea" id="RHEA:46608"/>
        <dbReference type="Rhea" id="RHEA-COMP:11060"/>
        <dbReference type="Rhea" id="RHEA-COMP:11605"/>
        <dbReference type="ChEBI" id="CHEBI:15378"/>
        <dbReference type="ChEBI" id="CHEBI:30013"/>
        <dbReference type="ChEBI" id="CHEBI:30616"/>
        <dbReference type="ChEBI" id="CHEBI:61977"/>
        <dbReference type="ChEBI" id="CHEBI:456216"/>
        <dbReference type="EC" id="2.7.11.1"/>
    </reaction>
</comment>
<dbReference type="InterPro" id="IPR000719">
    <property type="entry name" value="Prot_kinase_dom"/>
</dbReference>
<dbReference type="PROSITE" id="PS50011">
    <property type="entry name" value="PROTEIN_KINASE_DOM"/>
    <property type="match status" value="1"/>
</dbReference>
<dbReference type="FunFam" id="1.10.510.10:FF:000358">
    <property type="entry name" value="Putative leucine-rich repeat receptor-like serine/threonine-protein kinase"/>
    <property type="match status" value="1"/>
</dbReference>
<evidence type="ECO:0000256" key="26">
    <source>
        <dbReference type="PROSITE-ProRule" id="PRU10141"/>
    </source>
</evidence>
<dbReference type="SMART" id="SM00365">
    <property type="entry name" value="LRR_SD22"/>
    <property type="match status" value="6"/>
</dbReference>
<dbReference type="InterPro" id="IPR008271">
    <property type="entry name" value="Ser/Thr_kinase_AS"/>
</dbReference>
<evidence type="ECO:0000256" key="2">
    <source>
        <dbReference type="ARBA" id="ARBA00004389"/>
    </source>
</evidence>
<dbReference type="AlphaFoldDB" id="A0A811QB85"/>
<dbReference type="InterPro" id="IPR013210">
    <property type="entry name" value="LRR_N_plant-typ"/>
</dbReference>
<evidence type="ECO:0000256" key="15">
    <source>
        <dbReference type="ARBA" id="ARBA00022777"/>
    </source>
</evidence>
<keyword evidence="19" id="KW-0675">Receptor</keyword>
<reference evidence="30" key="1">
    <citation type="submission" date="2020-10" db="EMBL/GenBank/DDBJ databases">
        <authorList>
            <person name="Han B."/>
            <person name="Lu T."/>
            <person name="Zhao Q."/>
            <person name="Huang X."/>
            <person name="Zhao Y."/>
        </authorList>
    </citation>
    <scope>NUCLEOTIDE SEQUENCE</scope>
</reference>
<evidence type="ECO:0000256" key="22">
    <source>
        <dbReference type="ARBA" id="ARBA00048679"/>
    </source>
</evidence>
<evidence type="ECO:0000256" key="19">
    <source>
        <dbReference type="ARBA" id="ARBA00023170"/>
    </source>
</evidence>
<dbReference type="OrthoDB" id="676979at2759"/>
<dbReference type="GO" id="GO:0004674">
    <property type="term" value="F:protein serine/threonine kinase activity"/>
    <property type="evidence" value="ECO:0007669"/>
    <property type="project" value="UniProtKB-KW"/>
</dbReference>
<name>A0A811QB85_9POAL</name>
<dbReference type="EC" id="2.7.11.1" evidence="5"/>
<dbReference type="EMBL" id="CAJGYO010000010">
    <property type="protein sequence ID" value="CAD6257968.1"/>
    <property type="molecule type" value="Genomic_DNA"/>
</dbReference>
<comment type="function">
    <text evidence="23">Receptor kinase that detects X.oryzae pv. oryzae protein Ax21 to promote innate immunity. Following X.oryzae pv. oryzae protein Ax21 detection, undergoes cleavage, releasing the processed protein kinase Xa21 chain.</text>
</comment>
<evidence type="ECO:0000256" key="1">
    <source>
        <dbReference type="ARBA" id="ARBA00004162"/>
    </source>
</evidence>
<keyword evidence="8" id="KW-0597">Phosphoprotein</keyword>
<comment type="subcellular location">
    <subcellularLocation>
        <location evidence="1">Cell membrane</location>
        <topology evidence="1">Single-pass membrane protein</topology>
    </subcellularLocation>
    <subcellularLocation>
        <location evidence="2">Endoplasmic reticulum membrane</location>
        <topology evidence="2">Single-pass membrane protein</topology>
    </subcellularLocation>
    <subcellularLocation>
        <location evidence="3">Membrane</location>
        <topology evidence="3">Single-pass type I membrane protein</topology>
    </subcellularLocation>
</comment>
<organism evidence="30 31">
    <name type="scientific">Miscanthus lutarioriparius</name>
    <dbReference type="NCBI Taxonomy" id="422564"/>
    <lineage>
        <taxon>Eukaryota</taxon>
        <taxon>Viridiplantae</taxon>
        <taxon>Streptophyta</taxon>
        <taxon>Embryophyta</taxon>
        <taxon>Tracheophyta</taxon>
        <taxon>Spermatophyta</taxon>
        <taxon>Magnoliopsida</taxon>
        <taxon>Liliopsida</taxon>
        <taxon>Poales</taxon>
        <taxon>Poaceae</taxon>
        <taxon>PACMAD clade</taxon>
        <taxon>Panicoideae</taxon>
        <taxon>Andropogonodae</taxon>
        <taxon>Andropogoneae</taxon>
        <taxon>Saccharinae</taxon>
        <taxon>Miscanthus</taxon>
    </lineage>
</organism>
<dbReference type="InterPro" id="IPR032675">
    <property type="entry name" value="LRR_dom_sf"/>
</dbReference>
<dbReference type="GO" id="GO:0005524">
    <property type="term" value="F:ATP binding"/>
    <property type="evidence" value="ECO:0007669"/>
    <property type="project" value="UniProtKB-UniRule"/>
</dbReference>
<evidence type="ECO:0000256" key="27">
    <source>
        <dbReference type="SAM" id="Phobius"/>
    </source>
</evidence>
<dbReference type="Gene3D" id="3.80.10.10">
    <property type="entry name" value="Ribonuclease Inhibitor"/>
    <property type="match status" value="3"/>
</dbReference>
<evidence type="ECO:0000256" key="3">
    <source>
        <dbReference type="ARBA" id="ARBA00004479"/>
    </source>
</evidence>
<evidence type="ECO:0000256" key="8">
    <source>
        <dbReference type="ARBA" id="ARBA00022553"/>
    </source>
</evidence>
<keyword evidence="17 27" id="KW-1133">Transmembrane helix</keyword>
<evidence type="ECO:0000256" key="6">
    <source>
        <dbReference type="ARBA" id="ARBA00022475"/>
    </source>
</evidence>
<dbReference type="SMART" id="SM00369">
    <property type="entry name" value="LRR_TYP"/>
    <property type="match status" value="7"/>
</dbReference>
<dbReference type="Pfam" id="PF00560">
    <property type="entry name" value="LRR_1"/>
    <property type="match status" value="6"/>
</dbReference>
<dbReference type="Pfam" id="PF08263">
    <property type="entry name" value="LRRNT_2"/>
    <property type="match status" value="1"/>
</dbReference>
<evidence type="ECO:0000256" key="12">
    <source>
        <dbReference type="ARBA" id="ARBA00022729"/>
    </source>
</evidence>
<feature type="domain" description="Protein kinase" evidence="29">
    <location>
        <begin position="703"/>
        <end position="1012"/>
    </location>
</feature>
<sequence>MKAAVIGRFLLVLMACSVHAVTCSRSNTTPGNQTDRLSLLQFKNSISLDPQQALASWNDSSHFCNWDGVTCRTTSNRVTNLDLGNRGLVGQISPSLGNLTFLKHLSLATNRFSGQIPASLGQLHRLQTLYLSNNTLHGFIPTFENCSNLEELWLNGNNLAGGFPGLPLGLKHLELGSNNLSGTIPPSLANVTTLKGLGFNYNHIEGNLPDEFADFPELQFLGASANHLVGSFPQAILNLSTLLTFGIAGNHLSGEVPPALGSSLPSLQTLAIDNNFFHGHIPSSLANASNLRIIDMSNNSFTGVVPISIGKLRNLYLLNLELNKLKARNRQDWEFVSSLGNCTNLQTLSLYSNQLEGHVPTSLGNLSVKLRTLLLGYNQLSGGFPSGIANLRNLIWLELNDNQFMGNVPEWLGTLNSLQWLSLENNNFTGFIPSSLSNLSQLLYLYLESNKFEGNLPASIGNLQNLQLCNFSNNLLHGGIPKEMFGIPAILHIDLSANHLHGQLTYEIGNAKVLTYLDLSSNMLFGDISTTIGNCENLEYIGLHQNSFGGSIPISLGNIRGLQILDLSRNNLTGSIPMSLSNLQYLEQLDLSFNNISGDVPLKGIFSNVTAVRIDGNPGLCGGPLELHLLACHVMPANSSKQRHSIVQKVVIPLSSILLVAIVITALVVWRGKQKRNMLSLPSFGSKFPKVSYHDLAQATCGFSTSNLIGKGRYSSVYKGELFQDRTMVAVKVFLLETWGAQKSFIAECNALRNVRHRNLVPILSVCSSIDSNGNDFKALVYEFMTQGDLHELLYSTQCDGNTSTRSHITMAQRLSIAVDVADALEYLHHGNQGTIVHCDLKPSNILLDDNMTAHVGDFGLARFKFDSAASSSTYSISTSVAIMGTIGYIPPECAAGGVVSSAGDVYSFGIVLLEIFLRRRPTDDMFNGEMNITKFVEMNFPDRIPQIIDPELLEEKQHLSPETSLAMKEKSLECLLSVLNIGLLCTKPSPNERICMQEVTARLHGIKKAYIS</sequence>
<keyword evidence="11 27" id="KW-0812">Transmembrane</keyword>
<dbReference type="Gene3D" id="1.10.510.10">
    <property type="entry name" value="Transferase(Phosphotransferase) domain 1"/>
    <property type="match status" value="1"/>
</dbReference>
<keyword evidence="15" id="KW-0418">Kinase</keyword>
<evidence type="ECO:0000313" key="30">
    <source>
        <dbReference type="EMBL" id="CAD6257968.1"/>
    </source>
</evidence>
<comment type="caution">
    <text evidence="30">The sequence shown here is derived from an EMBL/GenBank/DDBJ whole genome shotgun (WGS) entry which is preliminary data.</text>
</comment>
<dbReference type="Pfam" id="PF13855">
    <property type="entry name" value="LRR_8"/>
    <property type="match status" value="2"/>
</dbReference>
<dbReference type="InterPro" id="IPR011009">
    <property type="entry name" value="Kinase-like_dom_sf"/>
</dbReference>
<dbReference type="PROSITE" id="PS51450">
    <property type="entry name" value="LRR"/>
    <property type="match status" value="1"/>
</dbReference>
<keyword evidence="31" id="KW-1185">Reference proteome</keyword>
<dbReference type="SUPFAM" id="SSF52058">
    <property type="entry name" value="L domain-like"/>
    <property type="match status" value="2"/>
</dbReference>
<accession>A0A811QB85</accession>
<keyword evidence="20" id="KW-0325">Glycoprotein</keyword>
<keyword evidence="18 27" id="KW-0472">Membrane</keyword>
<dbReference type="Pfam" id="PF12799">
    <property type="entry name" value="LRR_4"/>
    <property type="match status" value="1"/>
</dbReference>
<feature type="transmembrane region" description="Helical" evidence="27">
    <location>
        <begin position="650"/>
        <end position="670"/>
    </location>
</feature>
<evidence type="ECO:0000256" key="16">
    <source>
        <dbReference type="ARBA" id="ARBA00022840"/>
    </source>
</evidence>
<evidence type="ECO:0000256" key="14">
    <source>
        <dbReference type="ARBA" id="ARBA00022741"/>
    </source>
</evidence>
<keyword evidence="16 26" id="KW-0067">ATP-binding</keyword>
<evidence type="ECO:0000256" key="25">
    <source>
        <dbReference type="ARBA" id="ARBA00072040"/>
    </source>
</evidence>
<keyword evidence="10" id="KW-0808">Transferase</keyword>
<dbReference type="FunFam" id="3.80.10.10:FF:000095">
    <property type="entry name" value="LRR receptor-like serine/threonine-protein kinase GSO1"/>
    <property type="match status" value="1"/>
</dbReference>
<protein>
    <recommendedName>
        <fullName evidence="25">Receptor kinase-like protein Xa21</fullName>
        <ecNumber evidence="5">2.7.11.1</ecNumber>
    </recommendedName>
</protein>
<dbReference type="PANTHER" id="PTHR27008">
    <property type="entry name" value="OS04G0122200 PROTEIN"/>
    <property type="match status" value="1"/>
</dbReference>
<evidence type="ECO:0000256" key="10">
    <source>
        <dbReference type="ARBA" id="ARBA00022679"/>
    </source>
</evidence>
<keyword evidence="12 28" id="KW-0732">Signal</keyword>
<feature type="binding site" evidence="26">
    <location>
        <position position="732"/>
    </location>
    <ligand>
        <name>ATP</name>
        <dbReference type="ChEBI" id="CHEBI:30616"/>
    </ligand>
</feature>
<feature type="signal peptide" evidence="28">
    <location>
        <begin position="1"/>
        <end position="20"/>
    </location>
</feature>
<feature type="chain" id="PRO_5032831803" description="Receptor kinase-like protein Xa21" evidence="28">
    <location>
        <begin position="21"/>
        <end position="1013"/>
    </location>
</feature>
<dbReference type="InterPro" id="IPR003591">
    <property type="entry name" value="Leu-rich_rpt_typical-subtyp"/>
</dbReference>
<dbReference type="InterPro" id="IPR025875">
    <property type="entry name" value="Leu-rich_rpt_4"/>
</dbReference>
<evidence type="ECO:0000256" key="4">
    <source>
        <dbReference type="ARBA" id="ARBA00008684"/>
    </source>
</evidence>
<dbReference type="GO" id="GO:0005886">
    <property type="term" value="C:plasma membrane"/>
    <property type="evidence" value="ECO:0007669"/>
    <property type="project" value="UniProtKB-SubCell"/>
</dbReference>
<evidence type="ECO:0000256" key="11">
    <source>
        <dbReference type="ARBA" id="ARBA00022692"/>
    </source>
</evidence>
<dbReference type="InterPro" id="IPR017441">
    <property type="entry name" value="Protein_kinase_ATP_BS"/>
</dbReference>
<evidence type="ECO:0000256" key="5">
    <source>
        <dbReference type="ARBA" id="ARBA00012513"/>
    </source>
</evidence>
<keyword evidence="7" id="KW-0723">Serine/threonine-protein kinase</keyword>
<comment type="catalytic activity">
    <reaction evidence="22">
        <text>L-seryl-[protein] + ATP = O-phospho-L-seryl-[protein] + ADP + H(+)</text>
        <dbReference type="Rhea" id="RHEA:17989"/>
        <dbReference type="Rhea" id="RHEA-COMP:9863"/>
        <dbReference type="Rhea" id="RHEA-COMP:11604"/>
        <dbReference type="ChEBI" id="CHEBI:15378"/>
        <dbReference type="ChEBI" id="CHEBI:29999"/>
        <dbReference type="ChEBI" id="CHEBI:30616"/>
        <dbReference type="ChEBI" id="CHEBI:83421"/>
        <dbReference type="ChEBI" id="CHEBI:456216"/>
        <dbReference type="EC" id="2.7.11.1"/>
    </reaction>
</comment>
<evidence type="ECO:0000256" key="20">
    <source>
        <dbReference type="ARBA" id="ARBA00023180"/>
    </source>
</evidence>
<evidence type="ECO:0000256" key="23">
    <source>
        <dbReference type="ARBA" id="ARBA00054320"/>
    </source>
</evidence>